<dbReference type="InterPro" id="IPR012318">
    <property type="entry name" value="HTH_CRP"/>
</dbReference>
<dbReference type="InterPro" id="IPR014710">
    <property type="entry name" value="RmlC-like_jellyroll"/>
</dbReference>
<evidence type="ECO:0000313" key="7">
    <source>
        <dbReference type="Proteomes" id="UP000198414"/>
    </source>
</evidence>
<dbReference type="SMART" id="SM00100">
    <property type="entry name" value="cNMP"/>
    <property type="match status" value="1"/>
</dbReference>
<dbReference type="EMBL" id="BCMI01000019">
    <property type="protein sequence ID" value="GAX06523.1"/>
    <property type="molecule type" value="Genomic_DNA"/>
</dbReference>
<dbReference type="InterPro" id="IPR018490">
    <property type="entry name" value="cNMP-bd_dom_sf"/>
</dbReference>
<name>A0A1Z5IXM2_9LACO</name>
<dbReference type="PROSITE" id="PS50042">
    <property type="entry name" value="CNMP_BINDING_3"/>
    <property type="match status" value="1"/>
</dbReference>
<feature type="domain" description="HTH crp-type" evidence="5">
    <location>
        <begin position="149"/>
        <end position="212"/>
    </location>
</feature>
<dbReference type="GO" id="GO:0006355">
    <property type="term" value="P:regulation of DNA-templated transcription"/>
    <property type="evidence" value="ECO:0007669"/>
    <property type="project" value="InterPro"/>
</dbReference>
<dbReference type="Proteomes" id="UP000198414">
    <property type="component" value="Unassembled WGS sequence"/>
</dbReference>
<reference evidence="6 7" key="1">
    <citation type="submission" date="2015-11" db="EMBL/GenBank/DDBJ databases">
        <title>Draft genome sequences of new species of the genus Lactobacillus isolated from orchardgrass silage.</title>
        <authorList>
            <person name="Tohno M."/>
            <person name="Tanizawa Y."/>
            <person name="Arita M."/>
        </authorList>
    </citation>
    <scope>NUCLEOTIDE SEQUENCE [LARGE SCALE GENOMIC DNA]</scope>
    <source>
        <strain evidence="6 7">IWT25</strain>
    </source>
</reference>
<comment type="caution">
    <text evidence="6">The sequence shown here is derived from an EMBL/GenBank/DDBJ whole genome shotgun (WGS) entry which is preliminary data.</text>
</comment>
<evidence type="ECO:0000256" key="3">
    <source>
        <dbReference type="ARBA" id="ARBA00023163"/>
    </source>
</evidence>
<dbReference type="RefSeq" id="WP_089121525.1">
    <property type="nucleotide sequence ID" value="NZ_BCMI01000019.1"/>
</dbReference>
<dbReference type="Pfam" id="PF13545">
    <property type="entry name" value="HTH_Crp_2"/>
    <property type="match status" value="1"/>
</dbReference>
<gene>
    <name evidence="6" type="ORF">IWT25_01868</name>
</gene>
<dbReference type="Pfam" id="PF00027">
    <property type="entry name" value="cNMP_binding"/>
    <property type="match status" value="1"/>
</dbReference>
<accession>A0A1Z5IXM2</accession>
<organism evidence="6 7">
    <name type="scientific">Secundilactobacillus pentosiphilus</name>
    <dbReference type="NCBI Taxonomy" id="1714682"/>
    <lineage>
        <taxon>Bacteria</taxon>
        <taxon>Bacillati</taxon>
        <taxon>Bacillota</taxon>
        <taxon>Bacilli</taxon>
        <taxon>Lactobacillales</taxon>
        <taxon>Lactobacillaceae</taxon>
        <taxon>Secundilactobacillus</taxon>
    </lineage>
</organism>
<dbReference type="OrthoDB" id="581021at2"/>
<evidence type="ECO:0000259" key="4">
    <source>
        <dbReference type="PROSITE" id="PS50042"/>
    </source>
</evidence>
<keyword evidence="1" id="KW-0805">Transcription regulation</keyword>
<dbReference type="InterPro" id="IPR036390">
    <property type="entry name" value="WH_DNA-bd_sf"/>
</dbReference>
<dbReference type="NCBIfam" id="NF007707">
    <property type="entry name" value="PRK10402.1"/>
    <property type="match status" value="1"/>
</dbReference>
<dbReference type="GO" id="GO:0003677">
    <property type="term" value="F:DNA binding"/>
    <property type="evidence" value="ECO:0007669"/>
    <property type="project" value="UniProtKB-KW"/>
</dbReference>
<dbReference type="CDD" id="cd00038">
    <property type="entry name" value="CAP_ED"/>
    <property type="match status" value="1"/>
</dbReference>
<protein>
    <submittedName>
        <fullName evidence="6">Transcriptional regulator</fullName>
    </submittedName>
</protein>
<evidence type="ECO:0000256" key="1">
    <source>
        <dbReference type="ARBA" id="ARBA00023015"/>
    </source>
</evidence>
<dbReference type="AlphaFoldDB" id="A0A1Z5IXM2"/>
<evidence type="ECO:0000256" key="2">
    <source>
        <dbReference type="ARBA" id="ARBA00023125"/>
    </source>
</evidence>
<proteinExistence type="predicted"/>
<evidence type="ECO:0000313" key="6">
    <source>
        <dbReference type="EMBL" id="GAX06523.1"/>
    </source>
</evidence>
<sequence>MQKIDDSKLKHVLMAECDYGSLFGSNIAKHAQLMKFSPQEYIVKNQVKPDYLFYLVRGKAKLYDFLANGKDTLVDFFTPPCFVGEMELMDTQSEPFSVQVIDDCYCLALPVAKYKQQLLADPVFLRNVCLYLAHKNARNIKTASQNQGFTLSQRLSAFILLTSHDGRYHEKHTQVAEYLGVSYRHLLYVIADFVKAGYLQKDQRSYRIKDEAGLQNLAWEVNLSNEWHEKASDA</sequence>
<keyword evidence="2" id="KW-0238">DNA-binding</keyword>
<dbReference type="PROSITE" id="PS51063">
    <property type="entry name" value="HTH_CRP_2"/>
    <property type="match status" value="1"/>
</dbReference>
<dbReference type="SUPFAM" id="SSF51206">
    <property type="entry name" value="cAMP-binding domain-like"/>
    <property type="match status" value="1"/>
</dbReference>
<feature type="domain" description="Cyclic nucleotide-binding" evidence="4">
    <location>
        <begin position="26"/>
        <end position="118"/>
    </location>
</feature>
<dbReference type="SUPFAM" id="SSF46785">
    <property type="entry name" value="Winged helix' DNA-binding domain"/>
    <property type="match status" value="1"/>
</dbReference>
<keyword evidence="3" id="KW-0804">Transcription</keyword>
<dbReference type="InterPro" id="IPR000595">
    <property type="entry name" value="cNMP-bd_dom"/>
</dbReference>
<evidence type="ECO:0000259" key="5">
    <source>
        <dbReference type="PROSITE" id="PS51063"/>
    </source>
</evidence>
<dbReference type="Gene3D" id="2.60.120.10">
    <property type="entry name" value="Jelly Rolls"/>
    <property type="match status" value="1"/>
</dbReference>